<feature type="compositionally biased region" description="Basic residues" evidence="1">
    <location>
        <begin position="96"/>
        <end position="106"/>
    </location>
</feature>
<protein>
    <submittedName>
        <fullName evidence="3">Uncharacterized protein</fullName>
    </submittedName>
</protein>
<proteinExistence type="predicted"/>
<accession>A0A7C5ENJ6</accession>
<feature type="region of interest" description="Disordered" evidence="1">
    <location>
        <begin position="93"/>
        <end position="112"/>
    </location>
</feature>
<keyword evidence="2" id="KW-1133">Transmembrane helix</keyword>
<dbReference type="EMBL" id="DTKJ01000014">
    <property type="protein sequence ID" value="HGZ10838.1"/>
    <property type="molecule type" value="Genomic_DNA"/>
</dbReference>
<sequence>MTTSIFEGEKIRERSLSMRPIGKTLGFGLATAALYAAVFWQSDLVMQLFTRGGWYAALPIATAFMFSFVHGAFANYLWQALGVEATKKVVTTRPAVAKRPRRRPRPTLRLNA</sequence>
<keyword evidence="2" id="KW-0812">Transmembrane</keyword>
<evidence type="ECO:0000313" key="3">
    <source>
        <dbReference type="EMBL" id="HGZ10838.1"/>
    </source>
</evidence>
<feature type="transmembrane region" description="Helical" evidence="2">
    <location>
        <begin position="21"/>
        <end position="42"/>
    </location>
</feature>
<name>A0A7C5ENJ6_9BACT</name>
<gene>
    <name evidence="3" type="ORF">ENW48_01305</name>
</gene>
<evidence type="ECO:0000256" key="1">
    <source>
        <dbReference type="SAM" id="MobiDB-lite"/>
    </source>
</evidence>
<evidence type="ECO:0000256" key="2">
    <source>
        <dbReference type="SAM" id="Phobius"/>
    </source>
</evidence>
<feature type="transmembrane region" description="Helical" evidence="2">
    <location>
        <begin position="54"/>
        <end position="78"/>
    </location>
</feature>
<reference evidence="3" key="1">
    <citation type="journal article" date="2020" name="mSystems">
        <title>Genome- and Community-Level Interaction Insights into Carbon Utilization and Element Cycling Functions of Hydrothermarchaeota in Hydrothermal Sediment.</title>
        <authorList>
            <person name="Zhou Z."/>
            <person name="Liu Y."/>
            <person name="Xu W."/>
            <person name="Pan J."/>
            <person name="Luo Z.H."/>
            <person name="Li M."/>
        </authorList>
    </citation>
    <scope>NUCLEOTIDE SEQUENCE [LARGE SCALE GENOMIC DNA]</scope>
    <source>
        <strain evidence="3">SpSt-853</strain>
    </source>
</reference>
<comment type="caution">
    <text evidence="3">The sequence shown here is derived from an EMBL/GenBank/DDBJ whole genome shotgun (WGS) entry which is preliminary data.</text>
</comment>
<organism evidence="3">
    <name type="scientific">Desulfobacca acetoxidans</name>
    <dbReference type="NCBI Taxonomy" id="60893"/>
    <lineage>
        <taxon>Bacteria</taxon>
        <taxon>Pseudomonadati</taxon>
        <taxon>Thermodesulfobacteriota</taxon>
        <taxon>Desulfobaccia</taxon>
        <taxon>Desulfobaccales</taxon>
        <taxon>Desulfobaccaceae</taxon>
        <taxon>Desulfobacca</taxon>
    </lineage>
</organism>
<keyword evidence="2" id="KW-0472">Membrane</keyword>
<dbReference type="AlphaFoldDB" id="A0A7C5ENJ6"/>